<feature type="transmembrane region" description="Helical" evidence="1">
    <location>
        <begin position="83"/>
        <end position="107"/>
    </location>
</feature>
<dbReference type="RefSeq" id="WP_320426715.1">
    <property type="nucleotide sequence ID" value="NZ_JAXCLA010000011.1"/>
</dbReference>
<keyword evidence="1" id="KW-1133">Transmembrane helix</keyword>
<organism evidence="2 3">
    <name type="scientific">Roseateles agri</name>
    <dbReference type="NCBI Taxonomy" id="3098619"/>
    <lineage>
        <taxon>Bacteria</taxon>
        <taxon>Pseudomonadati</taxon>
        <taxon>Pseudomonadota</taxon>
        <taxon>Betaproteobacteria</taxon>
        <taxon>Burkholderiales</taxon>
        <taxon>Sphaerotilaceae</taxon>
        <taxon>Roseateles</taxon>
    </lineage>
</organism>
<reference evidence="2 3" key="1">
    <citation type="submission" date="2023-11" db="EMBL/GenBank/DDBJ databases">
        <title>Paucibacter sp. nov., isolated from fresh soil in Korea.</title>
        <authorList>
            <person name="Le N.T.T."/>
        </authorList>
    </citation>
    <scope>NUCLEOTIDE SEQUENCE [LARGE SCALE GENOMIC DNA]</scope>
    <source>
        <strain evidence="2 3">R3-3</strain>
    </source>
</reference>
<feature type="transmembrane region" description="Helical" evidence="1">
    <location>
        <begin position="45"/>
        <end position="63"/>
    </location>
</feature>
<protein>
    <submittedName>
        <fullName evidence="2">Uncharacterized protein</fullName>
    </submittedName>
</protein>
<sequence length="112" mass="12270">MGGLLEALLGAVLDFINAIGNFADELRHRRSDDPYMTEQRNLKRWGALAFFVALNALGVAWIVGSLRPSTGLAGPAVDQVLEVVNAVALGIAALAWFVMALCAYRLWRREAW</sequence>
<dbReference type="EMBL" id="JAXCLA010000011">
    <property type="protein sequence ID" value="MDY0748750.1"/>
    <property type="molecule type" value="Genomic_DNA"/>
</dbReference>
<evidence type="ECO:0000256" key="1">
    <source>
        <dbReference type="SAM" id="Phobius"/>
    </source>
</evidence>
<dbReference type="Proteomes" id="UP001285263">
    <property type="component" value="Unassembled WGS sequence"/>
</dbReference>
<evidence type="ECO:0000313" key="3">
    <source>
        <dbReference type="Proteomes" id="UP001285263"/>
    </source>
</evidence>
<keyword evidence="1" id="KW-0812">Transmembrane</keyword>
<evidence type="ECO:0000313" key="2">
    <source>
        <dbReference type="EMBL" id="MDY0748750.1"/>
    </source>
</evidence>
<gene>
    <name evidence="2" type="ORF">SNE35_29900</name>
</gene>
<feature type="transmembrane region" description="Helical" evidence="1">
    <location>
        <begin position="6"/>
        <end position="24"/>
    </location>
</feature>
<keyword evidence="3" id="KW-1185">Reference proteome</keyword>
<comment type="caution">
    <text evidence="2">The sequence shown here is derived from an EMBL/GenBank/DDBJ whole genome shotgun (WGS) entry which is preliminary data.</text>
</comment>
<name>A0ABU5DR05_9BURK</name>
<proteinExistence type="predicted"/>
<keyword evidence="1" id="KW-0472">Membrane</keyword>
<accession>A0ABU5DR05</accession>